<sequence length="89" mass="10356">MDLNLIRNDIDAIDRQMVELLEKRMHLVTDVAEFKRQTGKAVFDAAREEALLEKVTQLVVDPDFKEPIKDTYEDILKHSRAFQTKKLGL</sequence>
<comment type="caution">
    <text evidence="3">The sequence shown here is derived from an EMBL/GenBank/DDBJ whole genome shotgun (WGS) entry which is preliminary data.</text>
</comment>
<dbReference type="InterPro" id="IPR036263">
    <property type="entry name" value="Chorismate_II_sf"/>
</dbReference>
<protein>
    <submittedName>
        <fullName evidence="3">Chorismate mutase</fullName>
        <ecNumber evidence="3">5.4.99.5</ecNumber>
    </submittedName>
</protein>
<keyword evidence="1 3" id="KW-0413">Isomerase</keyword>
<proteinExistence type="predicted"/>
<keyword evidence="4" id="KW-1185">Reference proteome</keyword>
<dbReference type="InterPro" id="IPR002701">
    <property type="entry name" value="CM_II_prokaryot"/>
</dbReference>
<dbReference type="GO" id="GO:0004106">
    <property type="term" value="F:chorismate mutase activity"/>
    <property type="evidence" value="ECO:0007669"/>
    <property type="project" value="UniProtKB-EC"/>
</dbReference>
<dbReference type="EMBL" id="JAFBEH010000006">
    <property type="protein sequence ID" value="MBM7642179.1"/>
    <property type="molecule type" value="Genomic_DNA"/>
</dbReference>
<evidence type="ECO:0000259" key="2">
    <source>
        <dbReference type="PROSITE" id="PS51168"/>
    </source>
</evidence>
<dbReference type="InterPro" id="IPR051331">
    <property type="entry name" value="Chorismate_mutase-related"/>
</dbReference>
<organism evidence="3 4">
    <name type="scientific">Streptococcus loxodontisalivarius</name>
    <dbReference type="NCBI Taxonomy" id="1349415"/>
    <lineage>
        <taxon>Bacteria</taxon>
        <taxon>Bacillati</taxon>
        <taxon>Bacillota</taxon>
        <taxon>Bacilli</taxon>
        <taxon>Lactobacillales</taxon>
        <taxon>Streptococcaceae</taxon>
        <taxon>Streptococcus</taxon>
    </lineage>
</organism>
<evidence type="ECO:0000313" key="3">
    <source>
        <dbReference type="EMBL" id="MBM7642179.1"/>
    </source>
</evidence>
<dbReference type="SUPFAM" id="SSF48600">
    <property type="entry name" value="Chorismate mutase II"/>
    <property type="match status" value="1"/>
</dbReference>
<dbReference type="PANTHER" id="PTHR38041">
    <property type="entry name" value="CHORISMATE MUTASE"/>
    <property type="match status" value="1"/>
</dbReference>
<dbReference type="EC" id="5.4.99.5" evidence="3"/>
<dbReference type="RefSeq" id="WP_205009033.1">
    <property type="nucleotide sequence ID" value="NZ_JAFBEH010000006.1"/>
</dbReference>
<evidence type="ECO:0000313" key="4">
    <source>
        <dbReference type="Proteomes" id="UP000697472"/>
    </source>
</evidence>
<dbReference type="InterPro" id="IPR036979">
    <property type="entry name" value="CM_dom_sf"/>
</dbReference>
<dbReference type="PANTHER" id="PTHR38041:SF1">
    <property type="entry name" value="CHORISMATE MUTASE"/>
    <property type="match status" value="1"/>
</dbReference>
<name>A0ABS2PQ64_9STRE</name>
<dbReference type="PROSITE" id="PS51168">
    <property type="entry name" value="CHORISMATE_MUT_2"/>
    <property type="match status" value="1"/>
</dbReference>
<feature type="domain" description="Chorismate mutase" evidence="2">
    <location>
        <begin position="1"/>
        <end position="87"/>
    </location>
</feature>
<accession>A0ABS2PQ64</accession>
<dbReference type="NCBIfam" id="TIGR01805">
    <property type="entry name" value="CM_mono_grmpos"/>
    <property type="match status" value="1"/>
</dbReference>
<dbReference type="SMART" id="SM00830">
    <property type="entry name" value="CM_2"/>
    <property type="match status" value="1"/>
</dbReference>
<dbReference type="Pfam" id="PF01817">
    <property type="entry name" value="CM_2"/>
    <property type="match status" value="1"/>
</dbReference>
<reference evidence="3 4" key="1">
    <citation type="submission" date="2021-01" db="EMBL/GenBank/DDBJ databases">
        <title>Genomic Encyclopedia of Type Strains, Phase IV (KMG-IV): sequencing the most valuable type-strain genomes for metagenomic binning, comparative biology and taxonomic classification.</title>
        <authorList>
            <person name="Goeker M."/>
        </authorList>
    </citation>
    <scope>NUCLEOTIDE SEQUENCE [LARGE SCALE GENOMIC DNA]</scope>
    <source>
        <strain evidence="3 4">DSM 27382</strain>
    </source>
</reference>
<dbReference type="InterPro" id="IPR011279">
    <property type="entry name" value="Chorismate_mutase_GmP"/>
</dbReference>
<evidence type="ECO:0000256" key="1">
    <source>
        <dbReference type="ARBA" id="ARBA00023235"/>
    </source>
</evidence>
<dbReference type="Proteomes" id="UP000697472">
    <property type="component" value="Unassembled WGS sequence"/>
</dbReference>
<gene>
    <name evidence="3" type="ORF">JOC28_000472</name>
</gene>
<dbReference type="Gene3D" id="1.20.59.10">
    <property type="entry name" value="Chorismate mutase"/>
    <property type="match status" value="1"/>
</dbReference>